<sequence length="200" mass="23289">MSWTEGVSRLWLVLKEHRPSLYPTEEWDDLLDIKIAKLLKEGTNTDQLTYVHAVQSGLHLLNESLDKSHTLSQDIHNTTGSYWHGIMHRMEGDYSNSKYWFRQVGDHPVFTLLLQQVKEIYRQSHAEYESISSDNLKGRLDKLVSSSSWDPYGFVDLVQQQVTVARDDNAEQLLQHIQWIEIKLLLQYCYDKSGGTAFDF</sequence>
<protein>
    <submittedName>
        <fullName evidence="1">Uncharacterized protein</fullName>
    </submittedName>
</protein>
<gene>
    <name evidence="1" type="ORF">OB236_21930</name>
</gene>
<reference evidence="1 2" key="1">
    <citation type="submission" date="2022-09" db="EMBL/GenBank/DDBJ databases">
        <authorList>
            <person name="Han X.L."/>
            <person name="Wang Q."/>
            <person name="Lu T."/>
        </authorList>
    </citation>
    <scope>NUCLEOTIDE SEQUENCE [LARGE SCALE GENOMIC DNA]</scope>
    <source>
        <strain evidence="1 2">WQ 127069</strain>
    </source>
</reference>
<proteinExistence type="predicted"/>
<keyword evidence="2" id="KW-1185">Reference proteome</keyword>
<dbReference type="RefSeq" id="WP_262685862.1">
    <property type="nucleotide sequence ID" value="NZ_JAOQIO010000084.1"/>
</dbReference>
<organism evidence="1 2">
    <name type="scientific">Paenibacillus baimaensis</name>
    <dbReference type="NCBI Taxonomy" id="2982185"/>
    <lineage>
        <taxon>Bacteria</taxon>
        <taxon>Bacillati</taxon>
        <taxon>Bacillota</taxon>
        <taxon>Bacilli</taxon>
        <taxon>Bacillales</taxon>
        <taxon>Paenibacillaceae</taxon>
        <taxon>Paenibacillus</taxon>
    </lineage>
</organism>
<evidence type="ECO:0000313" key="1">
    <source>
        <dbReference type="EMBL" id="MCU6794776.1"/>
    </source>
</evidence>
<accession>A0ABT2UJG2</accession>
<name>A0ABT2UJG2_9BACL</name>
<comment type="caution">
    <text evidence="1">The sequence shown here is derived from an EMBL/GenBank/DDBJ whole genome shotgun (WGS) entry which is preliminary data.</text>
</comment>
<dbReference type="EMBL" id="JAOQIO010000084">
    <property type="protein sequence ID" value="MCU6794776.1"/>
    <property type="molecule type" value="Genomic_DNA"/>
</dbReference>
<dbReference type="Proteomes" id="UP001652445">
    <property type="component" value="Unassembled WGS sequence"/>
</dbReference>
<evidence type="ECO:0000313" key="2">
    <source>
        <dbReference type="Proteomes" id="UP001652445"/>
    </source>
</evidence>